<feature type="transmembrane region" description="Helical" evidence="6">
    <location>
        <begin position="141"/>
        <end position="159"/>
    </location>
</feature>
<feature type="transmembrane region" description="Helical" evidence="6">
    <location>
        <begin position="63"/>
        <end position="86"/>
    </location>
</feature>
<dbReference type="PANTHER" id="PTHR31621:SF5">
    <property type="entry name" value="PROTEIN DMP10"/>
    <property type="match status" value="1"/>
</dbReference>
<evidence type="ECO:0000256" key="4">
    <source>
        <dbReference type="ARBA" id="ARBA00022989"/>
    </source>
</evidence>
<evidence type="ECO:0000256" key="5">
    <source>
        <dbReference type="ARBA" id="ARBA00023136"/>
    </source>
</evidence>
<dbReference type="AlphaFoldDB" id="A0A7J6HMD1"/>
<gene>
    <name evidence="7" type="ORF">F8388_018072</name>
</gene>
<keyword evidence="4 6" id="KW-1133">Transmembrane helix</keyword>
<dbReference type="EMBL" id="JAATIP010000005">
    <property type="protein sequence ID" value="KAF4395798.1"/>
    <property type="molecule type" value="Genomic_DNA"/>
</dbReference>
<proteinExistence type="inferred from homology"/>
<keyword evidence="5 6" id="KW-0472">Membrane</keyword>
<comment type="subcellular location">
    <subcellularLocation>
        <location evidence="1">Membrane</location>
        <topology evidence="1">Multi-pass membrane protein</topology>
    </subcellularLocation>
</comment>
<dbReference type="GO" id="GO:0016020">
    <property type="term" value="C:membrane"/>
    <property type="evidence" value="ECO:0007669"/>
    <property type="project" value="UniProtKB-SubCell"/>
</dbReference>
<sequence>MAAAAAALVPLNQQGLSVGRPVQRALANAANLANLLPTGTVLAFQIFSPCFSNNGLCNLSNRYLTACLVVVCAFFCFLSSFTDSFVDEGGKLRYGMATFKGFYVFNCDDDEEHDSNYEIINSNNNNNNNNNDQLEKYKLHLIDFVHGFVSLILFLVFAVSDSNVKNCYFSEAGSDWNVLIMNLPIGAGALASFLFTIFPTTRRGIGYADLSHHHRP</sequence>
<evidence type="ECO:0000256" key="1">
    <source>
        <dbReference type="ARBA" id="ARBA00004141"/>
    </source>
</evidence>
<name>A0A7J6HMD1_CANSA</name>
<dbReference type="InterPro" id="IPR007770">
    <property type="entry name" value="DMP"/>
</dbReference>
<evidence type="ECO:0000313" key="8">
    <source>
        <dbReference type="Proteomes" id="UP000525078"/>
    </source>
</evidence>
<organism evidence="7 8">
    <name type="scientific">Cannabis sativa</name>
    <name type="common">Hemp</name>
    <name type="synonym">Marijuana</name>
    <dbReference type="NCBI Taxonomy" id="3483"/>
    <lineage>
        <taxon>Eukaryota</taxon>
        <taxon>Viridiplantae</taxon>
        <taxon>Streptophyta</taxon>
        <taxon>Embryophyta</taxon>
        <taxon>Tracheophyta</taxon>
        <taxon>Spermatophyta</taxon>
        <taxon>Magnoliopsida</taxon>
        <taxon>eudicotyledons</taxon>
        <taxon>Gunneridae</taxon>
        <taxon>Pentapetalae</taxon>
        <taxon>rosids</taxon>
        <taxon>fabids</taxon>
        <taxon>Rosales</taxon>
        <taxon>Cannabaceae</taxon>
        <taxon>Cannabis</taxon>
    </lineage>
</organism>
<dbReference type="GO" id="GO:0005737">
    <property type="term" value="C:cytoplasm"/>
    <property type="evidence" value="ECO:0007669"/>
    <property type="project" value="UniProtKB-ARBA"/>
</dbReference>
<accession>A0A7J6HMD1</accession>
<evidence type="ECO:0000256" key="2">
    <source>
        <dbReference type="ARBA" id="ARBA00008707"/>
    </source>
</evidence>
<protein>
    <submittedName>
        <fullName evidence="7">Uncharacterized protein</fullName>
    </submittedName>
</protein>
<dbReference type="Pfam" id="PF05078">
    <property type="entry name" value="DUF679"/>
    <property type="match status" value="1"/>
</dbReference>
<reference evidence="7 8" key="1">
    <citation type="journal article" date="2020" name="bioRxiv">
        <title>Sequence and annotation of 42 cannabis genomes reveals extensive copy number variation in cannabinoid synthesis and pathogen resistance genes.</title>
        <authorList>
            <person name="Mckernan K.J."/>
            <person name="Helbert Y."/>
            <person name="Kane L.T."/>
            <person name="Ebling H."/>
            <person name="Zhang L."/>
            <person name="Liu B."/>
            <person name="Eaton Z."/>
            <person name="Mclaughlin S."/>
            <person name="Kingan S."/>
            <person name="Baybayan P."/>
            <person name="Concepcion G."/>
            <person name="Jordan M."/>
            <person name="Riva A."/>
            <person name="Barbazuk W."/>
            <person name="Harkins T."/>
        </authorList>
    </citation>
    <scope>NUCLEOTIDE SEQUENCE [LARGE SCALE GENOMIC DNA]</scope>
    <source>
        <strain evidence="8">cv. Jamaican Lion 4</strain>
        <tissue evidence="7">Leaf</tissue>
    </source>
</reference>
<feature type="transmembrane region" description="Helical" evidence="6">
    <location>
        <begin position="179"/>
        <end position="198"/>
    </location>
</feature>
<evidence type="ECO:0000256" key="6">
    <source>
        <dbReference type="SAM" id="Phobius"/>
    </source>
</evidence>
<comment type="similarity">
    <text evidence="2">Belongs to the plant DMP1 protein family.</text>
</comment>
<evidence type="ECO:0000313" key="7">
    <source>
        <dbReference type="EMBL" id="KAF4395798.1"/>
    </source>
</evidence>
<dbReference type="PANTHER" id="PTHR31621">
    <property type="entry name" value="PROTEIN DMP3"/>
    <property type="match status" value="1"/>
</dbReference>
<dbReference type="Proteomes" id="UP000525078">
    <property type="component" value="Unassembled WGS sequence"/>
</dbReference>
<dbReference type="GO" id="GO:0010256">
    <property type="term" value="P:endomembrane system organization"/>
    <property type="evidence" value="ECO:0007669"/>
    <property type="project" value="TreeGrafter"/>
</dbReference>
<comment type="caution">
    <text evidence="7">The sequence shown here is derived from an EMBL/GenBank/DDBJ whole genome shotgun (WGS) entry which is preliminary data.</text>
</comment>
<evidence type="ECO:0000256" key="3">
    <source>
        <dbReference type="ARBA" id="ARBA00022692"/>
    </source>
</evidence>
<keyword evidence="3 6" id="KW-0812">Transmembrane</keyword>